<dbReference type="InterPro" id="IPR003961">
    <property type="entry name" value="FN3_dom"/>
</dbReference>
<feature type="signal peptide" evidence="12">
    <location>
        <begin position="1"/>
        <end position="20"/>
    </location>
</feature>
<dbReference type="InterPro" id="IPR040817">
    <property type="entry name" value="LIFR_D2"/>
</dbReference>
<feature type="region of interest" description="Disordered" evidence="11">
    <location>
        <begin position="861"/>
        <end position="890"/>
    </location>
</feature>
<evidence type="ECO:0000259" key="13">
    <source>
        <dbReference type="PROSITE" id="PS50853"/>
    </source>
</evidence>
<dbReference type="FunFam" id="2.60.40.10:FF:000578">
    <property type="entry name" value="Leukemia inhibitory factor receptor"/>
    <property type="match status" value="1"/>
</dbReference>
<dbReference type="InterPro" id="IPR013783">
    <property type="entry name" value="Ig-like_fold"/>
</dbReference>
<dbReference type="Proteomes" id="UP000694545">
    <property type="component" value="Unplaced"/>
</dbReference>
<evidence type="ECO:0000256" key="7">
    <source>
        <dbReference type="ARBA" id="ARBA00023136"/>
    </source>
</evidence>
<feature type="domain" description="Fibronectin type-III" evidence="13">
    <location>
        <begin position="325"/>
        <end position="426"/>
    </location>
</feature>
<dbReference type="FunFam" id="2.60.40.10:FF:001289">
    <property type="entry name" value="Oncostatin-M-specific receptor subunit beta"/>
    <property type="match status" value="1"/>
</dbReference>
<protein>
    <submittedName>
        <fullName evidence="14">Oncostatin M receptor</fullName>
    </submittedName>
</protein>
<proteinExistence type="inferred from homology"/>
<feature type="chain" id="PRO_5034110035" evidence="12">
    <location>
        <begin position="21"/>
        <end position="924"/>
    </location>
</feature>
<dbReference type="GO" id="GO:0005886">
    <property type="term" value="C:plasma membrane"/>
    <property type="evidence" value="ECO:0007669"/>
    <property type="project" value="UniProtKB-ARBA"/>
</dbReference>
<name>A0A8D2J3S4_VARKO</name>
<dbReference type="PROSITE" id="PS01353">
    <property type="entry name" value="HEMATOPO_REC_L_F2"/>
    <property type="match status" value="1"/>
</dbReference>
<dbReference type="InterPro" id="IPR036116">
    <property type="entry name" value="FN3_sf"/>
</dbReference>
<keyword evidence="6" id="KW-1133">Transmembrane helix</keyword>
<dbReference type="KEGG" id="vko:123024075"/>
<keyword evidence="5" id="KW-0677">Repeat</keyword>
<dbReference type="PROSITE" id="PS50853">
    <property type="entry name" value="FN3"/>
    <property type="match status" value="3"/>
</dbReference>
<evidence type="ECO:0000256" key="3">
    <source>
        <dbReference type="ARBA" id="ARBA00022692"/>
    </source>
</evidence>
<dbReference type="Pfam" id="PF17971">
    <property type="entry name" value="LIFR_D2"/>
    <property type="match status" value="1"/>
</dbReference>
<keyword evidence="9" id="KW-0675">Receptor</keyword>
<dbReference type="CDD" id="cd00063">
    <property type="entry name" value="FN3"/>
    <property type="match status" value="4"/>
</dbReference>
<dbReference type="RefSeq" id="XP_044287302.1">
    <property type="nucleotide sequence ID" value="XM_044431367.1"/>
</dbReference>
<comment type="subcellular location">
    <subcellularLocation>
        <location evidence="1">Membrane</location>
        <topology evidence="1">Single-pass type I membrane protein</topology>
    </subcellularLocation>
</comment>
<dbReference type="Gene3D" id="2.60.40.10">
    <property type="entry name" value="Immunoglobulins"/>
    <property type="match status" value="7"/>
</dbReference>
<dbReference type="Ensembl" id="ENSVKKT00000010167.1">
    <property type="protein sequence ID" value="ENSVKKP00000009919.1"/>
    <property type="gene ID" value="ENSVKKG00000007012.1"/>
</dbReference>
<feature type="domain" description="Fibronectin type-III" evidence="13">
    <location>
        <begin position="625"/>
        <end position="734"/>
    </location>
</feature>
<keyword evidence="7" id="KW-0472">Membrane</keyword>
<dbReference type="RefSeq" id="XP_044287301.1">
    <property type="nucleotide sequence ID" value="XM_044431366.1"/>
</dbReference>
<dbReference type="InterPro" id="IPR003529">
    <property type="entry name" value="Hematopoietin_rcpt_Gp130_CS"/>
</dbReference>
<comment type="similarity">
    <text evidence="2">Belongs to the type I cytokine receptor family. Type 2 subfamily.</text>
</comment>
<dbReference type="FunFam" id="2.60.40.10:FF:000607">
    <property type="entry name" value="Leukemia inhibitory factor receptor"/>
    <property type="match status" value="1"/>
</dbReference>
<evidence type="ECO:0000256" key="10">
    <source>
        <dbReference type="ARBA" id="ARBA00023180"/>
    </source>
</evidence>
<dbReference type="OrthoDB" id="6382334at2759"/>
<gene>
    <name evidence="14" type="primary">LOC123024075</name>
</gene>
<dbReference type="AlphaFoldDB" id="A0A8D2J3S4"/>
<evidence type="ECO:0000256" key="2">
    <source>
        <dbReference type="ARBA" id="ARBA00008921"/>
    </source>
</evidence>
<keyword evidence="3" id="KW-0812">Transmembrane</keyword>
<keyword evidence="8" id="KW-1015">Disulfide bond</keyword>
<organism evidence="14 15">
    <name type="scientific">Varanus komodoensis</name>
    <name type="common">Komodo dragon</name>
    <dbReference type="NCBI Taxonomy" id="61221"/>
    <lineage>
        <taxon>Eukaryota</taxon>
        <taxon>Metazoa</taxon>
        <taxon>Chordata</taxon>
        <taxon>Craniata</taxon>
        <taxon>Vertebrata</taxon>
        <taxon>Euteleostomi</taxon>
        <taxon>Lepidosauria</taxon>
        <taxon>Squamata</taxon>
        <taxon>Bifurcata</taxon>
        <taxon>Unidentata</taxon>
        <taxon>Episquamata</taxon>
        <taxon>Toxicofera</taxon>
        <taxon>Anguimorpha</taxon>
        <taxon>Paleoanguimorpha</taxon>
        <taxon>Varanoidea</taxon>
        <taxon>Varanidae</taxon>
        <taxon>Varanus</taxon>
    </lineage>
</organism>
<evidence type="ECO:0000256" key="8">
    <source>
        <dbReference type="ARBA" id="ARBA00023157"/>
    </source>
</evidence>
<evidence type="ECO:0000256" key="1">
    <source>
        <dbReference type="ARBA" id="ARBA00004479"/>
    </source>
</evidence>
<evidence type="ECO:0000256" key="4">
    <source>
        <dbReference type="ARBA" id="ARBA00022729"/>
    </source>
</evidence>
<keyword evidence="4 12" id="KW-0732">Signal</keyword>
<evidence type="ECO:0000313" key="14">
    <source>
        <dbReference type="Ensembl" id="ENSVKKP00000009919.1"/>
    </source>
</evidence>
<evidence type="ECO:0000256" key="9">
    <source>
        <dbReference type="ARBA" id="ARBA00023170"/>
    </source>
</evidence>
<evidence type="ECO:0000256" key="11">
    <source>
        <dbReference type="SAM" id="MobiDB-lite"/>
    </source>
</evidence>
<dbReference type="GeneID" id="123024075"/>
<evidence type="ECO:0000256" key="6">
    <source>
        <dbReference type="ARBA" id="ARBA00022989"/>
    </source>
</evidence>
<reference evidence="14" key="1">
    <citation type="submission" date="2025-08" db="UniProtKB">
        <authorList>
            <consortium name="Ensembl"/>
        </authorList>
    </citation>
    <scope>IDENTIFICATION</scope>
</reference>
<dbReference type="RefSeq" id="XP_044287300.1">
    <property type="nucleotide sequence ID" value="XM_044431365.1"/>
</dbReference>
<dbReference type="InterPro" id="IPR052672">
    <property type="entry name" value="Type1_Cytokine_Rcpt_Type2"/>
</dbReference>
<dbReference type="Pfam" id="PF00041">
    <property type="entry name" value="fn3"/>
    <property type="match status" value="1"/>
</dbReference>
<sequence length="924" mass="104740">MDHLVFQVAVLYSVFCFSLSEREGNHGLQPANLTFNVSLNLHLQQILVEWEVPDDSESHLSGTEMVFNIEVYRTGENRTVISDNYTTVLNKSHQPLKWSWHSDVALECVAHRVRIRSMMTPAEVWSEWSPWKTVDGLDVLDKDKSYIFPMDKVVEENSSVTLCCIAKKNKRITTYTLSYDIRNALSKPVETKQRRLTFTEKNVPQNSFILICQFSDAADNRISDVFVDRQPDAPKDVSCETHDMKSVTCTWDPGHPSLPRCSKNFTLSDNSSMKIYCNCNTVEKCSNSCSFEIGEQTTYNLKVMSKNCLGHKTTHYAFDASNRVRPKAPSLFSGGINASAIELHWNVDLIKGVSHLLCEVSNSSGEEEERHNVTVPHRLTLAHHMHLTGLQPYTVYSLKVCCCPADRPFYKWSEWSNPLTIRTDEAAPSGQLDVWRDISPDLKKRLVTVFWKASPHFRAHGKIKTYEIFWEKLEESVASDQYKFVNETKNYKTIPLDGHSYKIGVSARNSVGTSTPSVIIILAAKENAKVNYIKEDTLNNTAHRIYISWKPQPKFDGYIVDWCNQPQSHPCDFQWKKFGRNDSSALILSDAFSPGVRYTFRVYGTQGNRSYLLEVKTKYLKELEPPSLLDIETSDVTSNSITLTWKTYPQDFQAGFIRGYAIYVTRNCTVEGSVQVSFPDGLMVCRYTIKDPHQNRFTVEHLEPSTVYQFSGLAYSTSPPDIAVLNSSVTTKFKRGERFMSTLLTLLIVPPVLLSCLCLWKCDCVRKRLLPDIPHPDVTLSSKGSGKPMDVSSCIPDKMIVMEVQHGSVVKQPAPEMTIVENRLYEPTFCPGQHMPKAISRLHQPHQAAYKPLESFFGSLQQEADRDNSSCHSPPKMTLPVRQESSTASSVELRQCTTYKPQQYPELLANLPISDENAALIAAQ</sequence>
<dbReference type="PANTHER" id="PTHR48423">
    <property type="entry name" value="INTERLEUKIN-27 RECEPTOR SUBUNIT ALPHA"/>
    <property type="match status" value="1"/>
</dbReference>
<dbReference type="Pfam" id="PF25552">
    <property type="entry name" value="LIFR_D4"/>
    <property type="match status" value="1"/>
</dbReference>
<accession>A0A8D2J3S4</accession>
<dbReference type="SUPFAM" id="SSF49265">
    <property type="entry name" value="Fibronectin type III"/>
    <property type="match status" value="3"/>
</dbReference>
<evidence type="ECO:0000256" key="5">
    <source>
        <dbReference type="ARBA" id="ARBA00022737"/>
    </source>
</evidence>
<dbReference type="PANTHER" id="PTHR48423:SF1">
    <property type="entry name" value="INTERLEUKIN-27 RECEPTOR SUBUNIT ALPHA"/>
    <property type="match status" value="1"/>
</dbReference>
<keyword evidence="15" id="KW-1185">Reference proteome</keyword>
<reference evidence="14" key="2">
    <citation type="submission" date="2025-09" db="UniProtKB">
        <authorList>
            <consortium name="Ensembl"/>
        </authorList>
    </citation>
    <scope>IDENTIFICATION</scope>
</reference>
<dbReference type="OMA" id="FNIYGCT"/>
<keyword evidence="10" id="KW-0325">Glycoprotein</keyword>
<dbReference type="SMART" id="SM00060">
    <property type="entry name" value="FN3"/>
    <property type="match status" value="5"/>
</dbReference>
<evidence type="ECO:0000256" key="12">
    <source>
        <dbReference type="SAM" id="SignalP"/>
    </source>
</evidence>
<evidence type="ECO:0000313" key="15">
    <source>
        <dbReference type="Proteomes" id="UP000694545"/>
    </source>
</evidence>
<dbReference type="GO" id="GO:0004896">
    <property type="term" value="F:cytokine receptor activity"/>
    <property type="evidence" value="ECO:0007669"/>
    <property type="project" value="InterPro"/>
</dbReference>
<feature type="domain" description="Fibronectin type-III" evidence="13">
    <location>
        <begin position="428"/>
        <end position="527"/>
    </location>
</feature>